<evidence type="ECO:0000313" key="2">
    <source>
        <dbReference type="Proteomes" id="UP000016536"/>
    </source>
</evidence>
<organism evidence="1 2">
    <name type="scientific">Actinomyces johnsonii F0542</name>
    <dbReference type="NCBI Taxonomy" id="1321818"/>
    <lineage>
        <taxon>Bacteria</taxon>
        <taxon>Bacillati</taxon>
        <taxon>Actinomycetota</taxon>
        <taxon>Actinomycetes</taxon>
        <taxon>Actinomycetales</taxon>
        <taxon>Actinomycetaceae</taxon>
        <taxon>Actinomyces</taxon>
    </lineage>
</organism>
<comment type="caution">
    <text evidence="1">The sequence shown here is derived from an EMBL/GenBank/DDBJ whole genome shotgun (WGS) entry which is preliminary data.</text>
</comment>
<dbReference type="Proteomes" id="UP000016536">
    <property type="component" value="Unassembled WGS sequence"/>
</dbReference>
<keyword evidence="2" id="KW-1185">Reference proteome</keyword>
<dbReference type="EMBL" id="AWSE01000034">
    <property type="protein sequence ID" value="ERH25124.1"/>
    <property type="molecule type" value="Genomic_DNA"/>
</dbReference>
<proteinExistence type="predicted"/>
<accession>U1QU76</accession>
<evidence type="ECO:0000313" key="1">
    <source>
        <dbReference type="EMBL" id="ERH25124.1"/>
    </source>
</evidence>
<dbReference type="HOGENOM" id="CLU_3228466_0_0_11"/>
<name>U1QU76_9ACTO</name>
<protein>
    <submittedName>
        <fullName evidence="1">Uncharacterized protein</fullName>
    </submittedName>
</protein>
<sequence length="43" mass="4487">MRCWTSGVLRGLDAGERISIGVQGTAGKGLSQSNLMADSLRPP</sequence>
<dbReference type="AlphaFoldDB" id="U1QU76"/>
<reference evidence="1 2" key="1">
    <citation type="submission" date="2013-08" db="EMBL/GenBank/DDBJ databases">
        <authorList>
            <person name="Weinstock G."/>
            <person name="Sodergren E."/>
            <person name="Wylie T."/>
            <person name="Fulton L."/>
            <person name="Fulton R."/>
            <person name="Fronick C."/>
            <person name="O'Laughlin M."/>
            <person name="Godfrey J."/>
            <person name="Miner T."/>
            <person name="Herter B."/>
            <person name="Appelbaum E."/>
            <person name="Cordes M."/>
            <person name="Lek S."/>
            <person name="Wollam A."/>
            <person name="Pepin K.H."/>
            <person name="Palsikar V.B."/>
            <person name="Mitreva M."/>
            <person name="Wilson R.K."/>
        </authorList>
    </citation>
    <scope>NUCLEOTIDE SEQUENCE [LARGE SCALE GENOMIC DNA]</scope>
    <source>
        <strain evidence="1 2">F0542</strain>
    </source>
</reference>
<gene>
    <name evidence="1" type="ORF">HMPREF1979_00784</name>
</gene>